<protein>
    <submittedName>
        <fullName evidence="2">Uncharacterized protein</fullName>
    </submittedName>
</protein>
<feature type="transmembrane region" description="Helical" evidence="1">
    <location>
        <begin position="101"/>
        <end position="119"/>
    </location>
</feature>
<evidence type="ECO:0000256" key="1">
    <source>
        <dbReference type="SAM" id="Phobius"/>
    </source>
</evidence>
<evidence type="ECO:0000313" key="2">
    <source>
        <dbReference type="EMBL" id="MPM13718.1"/>
    </source>
</evidence>
<accession>A0A644XD72</accession>
<keyword evidence="1" id="KW-1133">Transmembrane helix</keyword>
<reference evidence="2" key="1">
    <citation type="submission" date="2019-08" db="EMBL/GenBank/DDBJ databases">
        <authorList>
            <person name="Kucharzyk K."/>
            <person name="Murdoch R.W."/>
            <person name="Higgins S."/>
            <person name="Loffler F."/>
        </authorList>
    </citation>
    <scope>NUCLEOTIDE SEQUENCE</scope>
</reference>
<dbReference type="EMBL" id="VSSQ01002162">
    <property type="protein sequence ID" value="MPM13718.1"/>
    <property type="molecule type" value="Genomic_DNA"/>
</dbReference>
<organism evidence="2">
    <name type="scientific">bioreactor metagenome</name>
    <dbReference type="NCBI Taxonomy" id="1076179"/>
    <lineage>
        <taxon>unclassified sequences</taxon>
        <taxon>metagenomes</taxon>
        <taxon>ecological metagenomes</taxon>
    </lineage>
</organism>
<sequence length="308" mass="34127">MNAPKLCPAEPTKVNWIVSSGKPSAPYFFDISLPMMVPTTRSMFWIADFATMRFFDSMAGFTILNRRRISNVFSSSWSCSVMLYLPTFGAAYGWYNTLDRSTVFAFQCFTFSFIFSLSLRPTISLIVRKPNLAMISRNSSATNIMKFTTYSGLPWKFLRNVSSCVAIPTGHVFRWQTRIMTQPIATSGVVAKPNSSAPNIQAIATSRPVNNLPSVSTRTRSRNLFNTNVWCASAKPSSHGKPVLRMLVLGAAPVPPSYPLIRIVSAFAFATPAAIVPTPASETNFTLMRASRLAFFKSKINSFKSSIE</sequence>
<dbReference type="AlphaFoldDB" id="A0A644XD72"/>
<comment type="caution">
    <text evidence="2">The sequence shown here is derived from an EMBL/GenBank/DDBJ whole genome shotgun (WGS) entry which is preliminary data.</text>
</comment>
<keyword evidence="1" id="KW-0472">Membrane</keyword>
<feature type="transmembrane region" description="Helical" evidence="1">
    <location>
        <begin position="76"/>
        <end position="95"/>
    </location>
</feature>
<keyword evidence="1" id="KW-0812">Transmembrane</keyword>
<name>A0A644XD72_9ZZZZ</name>
<gene>
    <name evidence="2" type="ORF">SDC9_60077</name>
</gene>
<proteinExistence type="predicted"/>